<dbReference type="Pfam" id="PF06522">
    <property type="entry name" value="B12D"/>
    <property type="match status" value="1"/>
</dbReference>
<dbReference type="InterPro" id="IPR010530">
    <property type="entry name" value="B12D"/>
</dbReference>
<evidence type="ECO:0000256" key="1">
    <source>
        <dbReference type="SAM" id="Phobius"/>
    </source>
</evidence>
<dbReference type="Proteomes" id="UP000002748">
    <property type="component" value="Unassembled WGS sequence"/>
</dbReference>
<comment type="caution">
    <text evidence="2">The sequence shown here is derived from an EMBL/GenBank/DDBJ whole genome shotgun (WGS) entry which is preliminary data.</text>
</comment>
<dbReference type="KEGG" id="tasa:A1Q1_03394"/>
<dbReference type="EMBL" id="ALBS01000022">
    <property type="protein sequence ID" value="EJT52592.1"/>
    <property type="molecule type" value="Genomic_DNA"/>
</dbReference>
<proteinExistence type="predicted"/>
<evidence type="ECO:0000313" key="3">
    <source>
        <dbReference type="Proteomes" id="UP000002748"/>
    </source>
</evidence>
<sequence length="80" mass="8804">MISRVGLRAVPRANVVARRFNSTKTPAKQGGFAEFGPFLKRVPVDVIPLLAAVSFGCGLGVYYGLKQFWVDHTLRLKRTG</sequence>
<gene>
    <name evidence="2" type="ORF">A1Q1_03394</name>
</gene>
<dbReference type="RefSeq" id="XP_014183731.1">
    <property type="nucleotide sequence ID" value="XM_014328256.1"/>
</dbReference>
<evidence type="ECO:0000313" key="2">
    <source>
        <dbReference type="EMBL" id="EJT52592.1"/>
    </source>
</evidence>
<name>J6FBV1_TRIAS</name>
<dbReference type="OrthoDB" id="5513393at2759"/>
<keyword evidence="1" id="KW-1133">Transmembrane helix</keyword>
<dbReference type="VEuPathDB" id="FungiDB:A1Q1_03394"/>
<dbReference type="GeneID" id="25986907"/>
<organism evidence="2 3">
    <name type="scientific">Trichosporon asahii var. asahii (strain ATCC 90039 / CBS 2479 / JCM 2466 / KCTC 7840 / NBRC 103889/ NCYC 2677 / UAMH 7654)</name>
    <name type="common">Yeast</name>
    <dbReference type="NCBI Taxonomy" id="1186058"/>
    <lineage>
        <taxon>Eukaryota</taxon>
        <taxon>Fungi</taxon>
        <taxon>Dikarya</taxon>
        <taxon>Basidiomycota</taxon>
        <taxon>Agaricomycotina</taxon>
        <taxon>Tremellomycetes</taxon>
        <taxon>Trichosporonales</taxon>
        <taxon>Trichosporonaceae</taxon>
        <taxon>Trichosporon</taxon>
    </lineage>
</organism>
<accession>J6FBV1</accession>
<keyword evidence="1" id="KW-0812">Transmembrane</keyword>
<keyword evidence="1" id="KW-0472">Membrane</keyword>
<reference evidence="2 3" key="1">
    <citation type="journal article" date="2012" name="Eukaryot. Cell">
        <title>Draft genome sequence of CBS 2479, the standard type strain of Trichosporon asahii.</title>
        <authorList>
            <person name="Yang R.Y."/>
            <person name="Li H.T."/>
            <person name="Zhu H."/>
            <person name="Zhou G.P."/>
            <person name="Wang M."/>
            <person name="Wang L."/>
        </authorList>
    </citation>
    <scope>NUCLEOTIDE SEQUENCE [LARGE SCALE GENOMIC DNA]</scope>
    <source>
        <strain evidence="3">ATCC 90039 / CBS 2479 / JCM 2466 / KCTC 7840 / NCYC 2677 / UAMH 7654</strain>
    </source>
</reference>
<dbReference type="HOGENOM" id="CLU_2591478_0_0_1"/>
<feature type="transmembrane region" description="Helical" evidence="1">
    <location>
        <begin position="46"/>
        <end position="65"/>
    </location>
</feature>
<protein>
    <submittedName>
        <fullName evidence="2">Uncharacterized protein</fullName>
    </submittedName>
</protein>
<dbReference type="AlphaFoldDB" id="J6FBV1"/>